<evidence type="ECO:0000313" key="2">
    <source>
        <dbReference type="Proteomes" id="UP001311915"/>
    </source>
</evidence>
<dbReference type="Proteomes" id="UP001311915">
    <property type="component" value="Unassembled WGS sequence"/>
</dbReference>
<organism evidence="1 2">
    <name type="scientific">Solanum pinnatisectum</name>
    <name type="common">tansyleaf nightshade</name>
    <dbReference type="NCBI Taxonomy" id="50273"/>
    <lineage>
        <taxon>Eukaryota</taxon>
        <taxon>Viridiplantae</taxon>
        <taxon>Streptophyta</taxon>
        <taxon>Embryophyta</taxon>
        <taxon>Tracheophyta</taxon>
        <taxon>Spermatophyta</taxon>
        <taxon>Magnoliopsida</taxon>
        <taxon>eudicotyledons</taxon>
        <taxon>Gunneridae</taxon>
        <taxon>Pentapetalae</taxon>
        <taxon>asterids</taxon>
        <taxon>lamiids</taxon>
        <taxon>Solanales</taxon>
        <taxon>Solanaceae</taxon>
        <taxon>Solanoideae</taxon>
        <taxon>Solaneae</taxon>
        <taxon>Solanum</taxon>
    </lineage>
</organism>
<protein>
    <submittedName>
        <fullName evidence="1">Uncharacterized protein</fullName>
    </submittedName>
</protein>
<gene>
    <name evidence="1" type="ORF">R3W88_028676</name>
</gene>
<comment type="caution">
    <text evidence="1">The sequence shown here is derived from an EMBL/GenBank/DDBJ whole genome shotgun (WGS) entry which is preliminary data.</text>
</comment>
<reference evidence="1 2" key="1">
    <citation type="submission" date="2023-10" db="EMBL/GenBank/DDBJ databases">
        <title>Genome-Wide Identification Analysis in wild type Solanum Pinnatisectum Reveals Some Genes Defensing Phytophthora Infestans.</title>
        <authorList>
            <person name="Sun C."/>
        </authorList>
    </citation>
    <scope>NUCLEOTIDE SEQUENCE [LARGE SCALE GENOMIC DNA]</scope>
    <source>
        <strain evidence="1">LQN</strain>
        <tissue evidence="1">Leaf</tissue>
    </source>
</reference>
<dbReference type="AlphaFoldDB" id="A0AAV9K3L7"/>
<name>A0AAV9K3L7_9SOLN</name>
<dbReference type="EMBL" id="JAWPEI010000012">
    <property type="protein sequence ID" value="KAK4707751.1"/>
    <property type="molecule type" value="Genomic_DNA"/>
</dbReference>
<keyword evidence="2" id="KW-1185">Reference proteome</keyword>
<evidence type="ECO:0000313" key="1">
    <source>
        <dbReference type="EMBL" id="KAK4707751.1"/>
    </source>
</evidence>
<sequence>MTRNIFTARFVDYYFDESVYPTLRREHKQLEKEMDWNSLSLSHLDPRTNQCEQEVKKMIYLQNVANQLPDTFTNPPRVTKSYIPAANALVRVDVPVGQIVKANESKSRLKRGRPIDHTMEEIAQEELLDITNDKSTNKVQITENNENEEISISYISTRKKWNRNSIVVDNIFAYNVAVEIMQ</sequence>
<proteinExistence type="predicted"/>
<accession>A0AAV9K3L7</accession>